<organism evidence="1 2">
    <name type="scientific">Christiangramia forsetii (strain DSM 17595 / CGMCC 1.15422 / KT0803)</name>
    <name type="common">Gramella forsetii</name>
    <dbReference type="NCBI Taxonomy" id="411154"/>
    <lineage>
        <taxon>Bacteria</taxon>
        <taxon>Pseudomonadati</taxon>
        <taxon>Bacteroidota</taxon>
        <taxon>Flavobacteriia</taxon>
        <taxon>Flavobacteriales</taxon>
        <taxon>Flavobacteriaceae</taxon>
        <taxon>Christiangramia</taxon>
    </lineage>
</organism>
<dbReference type="KEGG" id="gfo:GFO_1529"/>
<dbReference type="STRING" id="411154.GFO_1529"/>
<dbReference type="AlphaFoldDB" id="A0M1K6"/>
<dbReference type="HOGENOM" id="CLU_3007904_0_0_10"/>
<dbReference type="EMBL" id="CU207366">
    <property type="protein sequence ID" value="CAL66501.1"/>
    <property type="molecule type" value="Genomic_DNA"/>
</dbReference>
<reference evidence="1 2" key="1">
    <citation type="journal article" date="2006" name="Environ. Microbiol.">
        <title>Whole genome analysis of the marine Bacteroidetes'Gramella forsetii' reveals adaptations to degradation of polymeric organic matter.</title>
        <authorList>
            <person name="Bauer M."/>
            <person name="Kube M."/>
            <person name="Teeling H."/>
            <person name="Richter M."/>
            <person name="Lombardot T."/>
            <person name="Allers E."/>
            <person name="Wuerdemann C.A."/>
            <person name="Quast C."/>
            <person name="Kuhl H."/>
            <person name="Knaust F."/>
            <person name="Woebken D."/>
            <person name="Bischof K."/>
            <person name="Mussmann M."/>
            <person name="Choudhuri J.V."/>
            <person name="Meyer F."/>
            <person name="Reinhardt R."/>
            <person name="Amann R.I."/>
            <person name="Gloeckner F.O."/>
        </authorList>
    </citation>
    <scope>NUCLEOTIDE SEQUENCE [LARGE SCALE GENOMIC DNA]</scope>
    <source>
        <strain evidence="1 2">KT0803</strain>
    </source>
</reference>
<evidence type="ECO:0000313" key="1">
    <source>
        <dbReference type="EMBL" id="CAL66501.1"/>
    </source>
</evidence>
<dbReference type="Proteomes" id="UP000000755">
    <property type="component" value="Chromosome"/>
</dbReference>
<gene>
    <name evidence="1" type="ordered locus">GFO_1529</name>
</gene>
<protein>
    <submittedName>
        <fullName evidence="1">Uncharacterized protein</fullName>
    </submittedName>
</protein>
<accession>A0M1K6</accession>
<sequence length="56" mass="6506">MAMLIPISRLPKFEKIVIGTTIEIVRTIALEKSVLLKNFIKSFWYFLNGMVKSTKF</sequence>
<name>A0M1K6_CHRFK</name>
<evidence type="ECO:0000313" key="2">
    <source>
        <dbReference type="Proteomes" id="UP000000755"/>
    </source>
</evidence>
<proteinExistence type="predicted"/>